<dbReference type="InterPro" id="IPR001387">
    <property type="entry name" value="Cro/C1-type_HTH"/>
</dbReference>
<evidence type="ECO:0000313" key="3">
    <source>
        <dbReference type="Proteomes" id="UP001432202"/>
    </source>
</evidence>
<dbReference type="AlphaFoldDB" id="A0AAX4KY97"/>
<accession>A0AAX4KY97</accession>
<dbReference type="EMBL" id="CP146016">
    <property type="protein sequence ID" value="WWQ59864.1"/>
    <property type="molecule type" value="Genomic_DNA"/>
</dbReference>
<evidence type="ECO:0000313" key="2">
    <source>
        <dbReference type="EMBL" id="WWQ59864.1"/>
    </source>
</evidence>
<feature type="domain" description="HTH cro/C1-type" evidence="1">
    <location>
        <begin position="27"/>
        <end position="57"/>
    </location>
</feature>
<evidence type="ECO:0000259" key="1">
    <source>
        <dbReference type="PROSITE" id="PS50943"/>
    </source>
</evidence>
<organism evidence="2 3">
    <name type="scientific">Sulfolobus tengchongensis</name>
    <dbReference type="NCBI Taxonomy" id="207809"/>
    <lineage>
        <taxon>Archaea</taxon>
        <taxon>Thermoproteota</taxon>
        <taxon>Thermoprotei</taxon>
        <taxon>Sulfolobales</taxon>
        <taxon>Sulfolobaceae</taxon>
        <taxon>Sulfolobus</taxon>
    </lineage>
</organism>
<proteinExistence type="predicted"/>
<dbReference type="GeneID" id="89337170"/>
<keyword evidence="3" id="KW-1185">Reference proteome</keyword>
<dbReference type="Pfam" id="PF01381">
    <property type="entry name" value="HTH_3"/>
    <property type="match status" value="1"/>
</dbReference>
<gene>
    <name evidence="2" type="ORF">V6M85_10335</name>
</gene>
<protein>
    <submittedName>
        <fullName evidence="2">Helix-turn-helix domain-containing protein</fullName>
    </submittedName>
</protein>
<sequence length="122" mass="13776">MEKAIHNLGKDARLHIIHILLRNRGKKELADELGITPAAITKYLKGITHPSDEIIKKSIQIASDEEYNEIIKTIITDLTEALIELIENVDIEMIIENENTVKLKKMLERAFNEALSTSSSLV</sequence>
<name>A0AAX4KY97_9CREN</name>
<dbReference type="Proteomes" id="UP001432202">
    <property type="component" value="Chromosome"/>
</dbReference>
<dbReference type="PROSITE" id="PS50943">
    <property type="entry name" value="HTH_CROC1"/>
    <property type="match status" value="1"/>
</dbReference>
<dbReference type="CDD" id="cd00093">
    <property type="entry name" value="HTH_XRE"/>
    <property type="match status" value="1"/>
</dbReference>
<dbReference type="RefSeq" id="WP_338599645.1">
    <property type="nucleotide sequence ID" value="NZ_CP146016.1"/>
</dbReference>
<reference evidence="2 3" key="1">
    <citation type="submission" date="2024-02" db="EMBL/GenBank/DDBJ databases">
        <title>STSV induces naive adaptation in Sulfolobus.</title>
        <authorList>
            <person name="Xiang X."/>
            <person name="Song M."/>
        </authorList>
    </citation>
    <scope>NUCLEOTIDE SEQUENCE [LARGE SCALE GENOMIC DNA]</scope>
    <source>
        <strain evidence="2 3">RT2</strain>
    </source>
</reference>